<dbReference type="AlphaFoldDB" id="A0A7Y0S2U2"/>
<dbReference type="InterPro" id="IPR029149">
    <property type="entry name" value="Creatin/AminoP/Spt16_N"/>
</dbReference>
<organism evidence="1 2">
    <name type="scientific">Vibrio parahaemolyticus</name>
    <dbReference type="NCBI Taxonomy" id="670"/>
    <lineage>
        <taxon>Bacteria</taxon>
        <taxon>Pseudomonadati</taxon>
        <taxon>Pseudomonadota</taxon>
        <taxon>Gammaproteobacteria</taxon>
        <taxon>Vibrionales</taxon>
        <taxon>Vibrionaceae</taxon>
        <taxon>Vibrio</taxon>
    </lineage>
</organism>
<protein>
    <submittedName>
        <fullName evidence="1">Uncharacterized protein</fullName>
    </submittedName>
</protein>
<name>A0A7Y0S2U2_VIBPH</name>
<evidence type="ECO:0000313" key="1">
    <source>
        <dbReference type="EMBL" id="NMU25350.1"/>
    </source>
</evidence>
<comment type="caution">
    <text evidence="1">The sequence shown here is derived from an EMBL/GenBank/DDBJ whole genome shotgun (WGS) entry which is preliminary data.</text>
</comment>
<dbReference type="EMBL" id="JABCLD010001010">
    <property type="protein sequence ID" value="NMU25350.1"/>
    <property type="molecule type" value="Genomic_DNA"/>
</dbReference>
<reference evidence="1 2" key="1">
    <citation type="submission" date="2020-04" db="EMBL/GenBank/DDBJ databases">
        <title>Whole-genome sequencing of Vibrio spp. from China reveals different genetic environments of blaCTX-M-14 among diverse lineages.</title>
        <authorList>
            <person name="Zheng Z."/>
            <person name="Ye L."/>
            <person name="Chen S."/>
        </authorList>
    </citation>
    <scope>NUCLEOTIDE SEQUENCE [LARGE SCALE GENOMIC DNA]</scope>
    <source>
        <strain evidence="1 2">Vb0574</strain>
    </source>
</reference>
<accession>A0A7Y0S2U2</accession>
<dbReference type="Gene3D" id="3.40.350.10">
    <property type="entry name" value="Creatinase/prolidase N-terminal domain"/>
    <property type="match status" value="1"/>
</dbReference>
<gene>
    <name evidence="1" type="ORF">HKB21_06930</name>
</gene>
<dbReference type="Proteomes" id="UP000555836">
    <property type="component" value="Unassembled WGS sequence"/>
</dbReference>
<evidence type="ECO:0000313" key="2">
    <source>
        <dbReference type="Proteomes" id="UP000555836"/>
    </source>
</evidence>
<sequence length="46" mass="5333">MNNTNSVNQRLTLLREAMSFHNVSAYIVTNNDPHNSEYSADHWLAR</sequence>
<proteinExistence type="predicted"/>
<feature type="non-terminal residue" evidence="1">
    <location>
        <position position="46"/>
    </location>
</feature>